<proteinExistence type="inferred from homology"/>
<accession>A0A6N8KXZ9</accession>
<dbReference type="Pfam" id="PF01590">
    <property type="entry name" value="GAF"/>
    <property type="match status" value="1"/>
</dbReference>
<organism evidence="3 4">
    <name type="scientific">Sphingobacterium humi</name>
    <dbReference type="NCBI Taxonomy" id="1796905"/>
    <lineage>
        <taxon>Bacteria</taxon>
        <taxon>Pseudomonadati</taxon>
        <taxon>Bacteroidota</taxon>
        <taxon>Sphingobacteriia</taxon>
        <taxon>Sphingobacteriales</taxon>
        <taxon>Sphingobacteriaceae</taxon>
        <taxon>Sphingobacterium</taxon>
    </lineage>
</organism>
<dbReference type="InterPro" id="IPR051330">
    <property type="entry name" value="Phosphatase_reg/MetRdx"/>
</dbReference>
<evidence type="ECO:0000313" key="4">
    <source>
        <dbReference type="Proteomes" id="UP000435036"/>
    </source>
</evidence>
<evidence type="ECO:0000259" key="2">
    <source>
        <dbReference type="Pfam" id="PF01590"/>
    </source>
</evidence>
<dbReference type="AlphaFoldDB" id="A0A6N8KXZ9"/>
<dbReference type="Proteomes" id="UP000435036">
    <property type="component" value="Unassembled WGS sequence"/>
</dbReference>
<dbReference type="PANTHER" id="PTHR21021:SF15">
    <property type="entry name" value="FREE METHIONINE-R-SULFOXIDE REDUCTASE"/>
    <property type="match status" value="1"/>
</dbReference>
<dbReference type="RefSeq" id="WP_160368429.1">
    <property type="nucleotide sequence ID" value="NZ_WSQA01000004.1"/>
</dbReference>
<dbReference type="GO" id="GO:0005829">
    <property type="term" value="C:cytosol"/>
    <property type="evidence" value="ECO:0007669"/>
    <property type="project" value="TreeGrafter"/>
</dbReference>
<dbReference type="InterPro" id="IPR029016">
    <property type="entry name" value="GAF-like_dom_sf"/>
</dbReference>
<protein>
    <submittedName>
        <fullName evidence="3">GAF domain-containing protein</fullName>
    </submittedName>
</protein>
<comment type="caution">
    <text evidence="3">The sequence shown here is derived from an EMBL/GenBank/DDBJ whole genome shotgun (WGS) entry which is preliminary data.</text>
</comment>
<comment type="similarity">
    <text evidence="1">Belongs to the free Met sulfoxide reductase family.</text>
</comment>
<reference evidence="3 4" key="1">
    <citation type="submission" date="2019-12" db="EMBL/GenBank/DDBJ databases">
        <authorList>
            <person name="Dong K."/>
        </authorList>
    </citation>
    <scope>NUCLEOTIDE SEQUENCE [LARGE SCALE GENOMIC DNA]</scope>
    <source>
        <strain evidence="3 4">JCM 31225</strain>
    </source>
</reference>
<dbReference type="EMBL" id="WSQA01000004">
    <property type="protein sequence ID" value="MVZ61684.1"/>
    <property type="molecule type" value="Genomic_DNA"/>
</dbReference>
<name>A0A6N8KXZ9_9SPHI</name>
<feature type="domain" description="GAF" evidence="2">
    <location>
        <begin position="39"/>
        <end position="156"/>
    </location>
</feature>
<dbReference type="GO" id="GO:0033745">
    <property type="term" value="F:L-methionine-(R)-S-oxide reductase activity"/>
    <property type="evidence" value="ECO:0007669"/>
    <property type="project" value="TreeGrafter"/>
</dbReference>
<evidence type="ECO:0000313" key="3">
    <source>
        <dbReference type="EMBL" id="MVZ61684.1"/>
    </source>
</evidence>
<dbReference type="PANTHER" id="PTHR21021">
    <property type="entry name" value="GAF/PUTATIVE CYTOSKELETAL PROTEIN"/>
    <property type="match status" value="1"/>
</dbReference>
<sequence length="160" mass="17554">MAEDLALIQGSKEEQYSSLLPQIKGLISHETNQVANMANICAALKQQFDFFWVGFYLVEGNELVLGPFQGPVACTRIAYNRGVCGSAWAKEETLVVPNVDEFPGHIACSSLSKSEIVVPILKDGKCIGVLDVDSADLNSFDEVDVKYLLQIINNFVENII</sequence>
<dbReference type="SUPFAM" id="SSF55781">
    <property type="entry name" value="GAF domain-like"/>
    <property type="match status" value="1"/>
</dbReference>
<gene>
    <name evidence="3" type="ORF">GQF63_06600</name>
</gene>
<dbReference type="OrthoDB" id="9796252at2"/>
<dbReference type="InterPro" id="IPR003018">
    <property type="entry name" value="GAF"/>
</dbReference>
<dbReference type="Gene3D" id="3.30.450.40">
    <property type="match status" value="1"/>
</dbReference>
<dbReference type="FunFam" id="3.30.450.40:FF:000008">
    <property type="entry name" value="GAF domain-containing proteins"/>
    <property type="match status" value="1"/>
</dbReference>
<evidence type="ECO:0000256" key="1">
    <source>
        <dbReference type="ARBA" id="ARBA00038454"/>
    </source>
</evidence>
<keyword evidence="4" id="KW-1185">Reference proteome</keyword>